<dbReference type="InterPro" id="IPR001839">
    <property type="entry name" value="TGF-b_C"/>
</dbReference>
<keyword evidence="8" id="KW-1185">Reference proteome</keyword>
<feature type="signal peptide" evidence="5">
    <location>
        <begin position="1"/>
        <end position="22"/>
    </location>
</feature>
<evidence type="ECO:0000256" key="3">
    <source>
        <dbReference type="ARBA" id="ARBA00022525"/>
    </source>
</evidence>
<evidence type="ECO:0000259" key="6">
    <source>
        <dbReference type="PROSITE" id="PS51362"/>
    </source>
</evidence>
<feature type="domain" description="TGF-beta family profile" evidence="6">
    <location>
        <begin position="313"/>
        <end position="430"/>
    </location>
</feature>
<dbReference type="PANTHER" id="PTHR11848:SF309">
    <property type="entry name" value="INHIBIN BETA CHAIN"/>
    <property type="match status" value="1"/>
</dbReference>
<dbReference type="PANTHER" id="PTHR11848">
    <property type="entry name" value="TGF-BETA FAMILY"/>
    <property type="match status" value="1"/>
</dbReference>
<dbReference type="Pfam" id="PF00019">
    <property type="entry name" value="TGF_beta"/>
    <property type="match status" value="1"/>
</dbReference>
<name>A0A433U984_ELYCH</name>
<keyword evidence="5" id="KW-0732">Signal</keyword>
<keyword evidence="4" id="KW-0339">Growth factor</keyword>
<dbReference type="GO" id="GO:0005125">
    <property type="term" value="F:cytokine activity"/>
    <property type="evidence" value="ECO:0007669"/>
    <property type="project" value="TreeGrafter"/>
</dbReference>
<dbReference type="InterPro" id="IPR015615">
    <property type="entry name" value="TGF-beta-rel"/>
</dbReference>
<dbReference type="Gene3D" id="2.60.120.970">
    <property type="match status" value="1"/>
</dbReference>
<reference evidence="7 8" key="1">
    <citation type="submission" date="2019-01" db="EMBL/GenBank/DDBJ databases">
        <title>A draft genome assembly of the solar-powered sea slug Elysia chlorotica.</title>
        <authorList>
            <person name="Cai H."/>
            <person name="Li Q."/>
            <person name="Fang X."/>
            <person name="Li J."/>
            <person name="Curtis N.E."/>
            <person name="Altenburger A."/>
            <person name="Shibata T."/>
            <person name="Feng M."/>
            <person name="Maeda T."/>
            <person name="Schwartz J.A."/>
            <person name="Shigenobu S."/>
            <person name="Lundholm N."/>
            <person name="Nishiyama T."/>
            <person name="Yang H."/>
            <person name="Hasebe M."/>
            <person name="Li S."/>
            <person name="Pierce S.K."/>
            <person name="Wang J."/>
        </authorList>
    </citation>
    <scope>NUCLEOTIDE SEQUENCE [LARGE SCALE GENOMIC DNA]</scope>
    <source>
        <strain evidence="7">EC2010</strain>
        <tissue evidence="7">Whole organism of an adult</tissue>
    </source>
</reference>
<evidence type="ECO:0000313" key="7">
    <source>
        <dbReference type="EMBL" id="RUS90336.1"/>
    </source>
</evidence>
<evidence type="ECO:0000313" key="8">
    <source>
        <dbReference type="Proteomes" id="UP000271974"/>
    </source>
</evidence>
<feature type="chain" id="PRO_5019545041" description="TGF-beta family profile domain-containing protein" evidence="5">
    <location>
        <begin position="23"/>
        <end position="430"/>
    </location>
</feature>
<dbReference type="STRING" id="188477.A0A433U984"/>
<dbReference type="Gene3D" id="2.10.90.10">
    <property type="entry name" value="Cystine-knot cytokines"/>
    <property type="match status" value="1"/>
</dbReference>
<evidence type="ECO:0000256" key="5">
    <source>
        <dbReference type="SAM" id="SignalP"/>
    </source>
</evidence>
<proteinExistence type="inferred from homology"/>
<dbReference type="SUPFAM" id="SSF57501">
    <property type="entry name" value="Cystine-knot cytokines"/>
    <property type="match status" value="1"/>
</dbReference>
<evidence type="ECO:0000256" key="1">
    <source>
        <dbReference type="ARBA" id="ARBA00004613"/>
    </source>
</evidence>
<dbReference type="Proteomes" id="UP000271974">
    <property type="component" value="Unassembled WGS sequence"/>
</dbReference>
<dbReference type="GO" id="GO:0005615">
    <property type="term" value="C:extracellular space"/>
    <property type="evidence" value="ECO:0007669"/>
    <property type="project" value="TreeGrafter"/>
</dbReference>
<accession>A0A433U984</accession>
<dbReference type="GO" id="GO:0008083">
    <property type="term" value="F:growth factor activity"/>
    <property type="evidence" value="ECO:0007669"/>
    <property type="project" value="UniProtKB-KW"/>
</dbReference>
<organism evidence="7 8">
    <name type="scientific">Elysia chlorotica</name>
    <name type="common">Eastern emerald elysia</name>
    <name type="synonym">Sea slug</name>
    <dbReference type="NCBI Taxonomy" id="188477"/>
    <lineage>
        <taxon>Eukaryota</taxon>
        <taxon>Metazoa</taxon>
        <taxon>Spiralia</taxon>
        <taxon>Lophotrochozoa</taxon>
        <taxon>Mollusca</taxon>
        <taxon>Gastropoda</taxon>
        <taxon>Heterobranchia</taxon>
        <taxon>Euthyneura</taxon>
        <taxon>Panpulmonata</taxon>
        <taxon>Sacoglossa</taxon>
        <taxon>Placobranchoidea</taxon>
        <taxon>Plakobranchidae</taxon>
        <taxon>Elysia</taxon>
    </lineage>
</organism>
<comment type="caution">
    <text evidence="7">The sequence shown here is derived from an EMBL/GenBank/DDBJ whole genome shotgun (WGS) entry which is preliminary data.</text>
</comment>
<dbReference type="PROSITE" id="PS51362">
    <property type="entry name" value="TGF_BETA_2"/>
    <property type="match status" value="1"/>
</dbReference>
<evidence type="ECO:0000256" key="4">
    <source>
        <dbReference type="RuleBase" id="RU000354"/>
    </source>
</evidence>
<sequence>MVNAKFLLIAISGAIVVLSVCGLEKSPGLQEHGVFQEKRNKEQKPFQAFFENIASYFKSLFTVEETEIPETEKSLNGVNFDHAKAKPICKTCGNVSPSSSASKAPSEQIKALRLEQALQLLQEKLRLPPKDFVVQEDMRLKKKVGTTPSKLPAPLLHDVQENDDQLDEEDFYAWDKRKVFSGHLIQEDCVGARQERCYSFQLAGQVGQAVMSAQLWVHSEGVRGYPVFVFDLDTDPGSKRLSMGTQIAYQETHEGEKWLKMNVTEAVQRWIVQDKLEPGIVIKQSDNLVNNPENAQDQQVFLVIEMAHHRSTRKKRELGMCSQNQICCVRPLTITPEMLYQSTGVSAQSNITLNYCAGSCHATLADTMHTMARERIRSHSSISDSMRDLLKPCCVPDDLRPITICVFENENLPCVLKYVSGIKVHTCRCL</sequence>
<dbReference type="CDD" id="cd08698">
    <property type="entry name" value="TGF_beta_SF"/>
    <property type="match status" value="1"/>
</dbReference>
<protein>
    <recommendedName>
        <fullName evidence="6">TGF-beta family profile domain-containing protein</fullName>
    </recommendedName>
</protein>
<comment type="similarity">
    <text evidence="2 4">Belongs to the TGF-beta family.</text>
</comment>
<comment type="subcellular location">
    <subcellularLocation>
        <location evidence="1">Secreted</location>
    </subcellularLocation>
</comment>
<evidence type="ECO:0000256" key="2">
    <source>
        <dbReference type="ARBA" id="ARBA00006656"/>
    </source>
</evidence>
<dbReference type="AlphaFoldDB" id="A0A433U984"/>
<dbReference type="InterPro" id="IPR029034">
    <property type="entry name" value="Cystine-knot_cytokine"/>
</dbReference>
<keyword evidence="3" id="KW-0964">Secreted</keyword>
<dbReference type="EMBL" id="RQTK01000035">
    <property type="protein sequence ID" value="RUS90336.1"/>
    <property type="molecule type" value="Genomic_DNA"/>
</dbReference>
<dbReference type="SMART" id="SM00204">
    <property type="entry name" value="TGFB"/>
    <property type="match status" value="1"/>
</dbReference>
<dbReference type="OrthoDB" id="8863549at2759"/>
<gene>
    <name evidence="7" type="ORF">EGW08_001934</name>
</gene>